<protein>
    <submittedName>
        <fullName evidence="1">Uncharacterized protein</fullName>
    </submittedName>
</protein>
<accession>A0A3A8IKZ5</accession>
<sequence>MKKLLAVLGLGIAVMATVGLSTRVDARPGSTADEGPTDAQIDAVLDAQAHEVMGRLLEAQRNANRMTMLPR</sequence>
<dbReference type="RefSeq" id="WP_120523272.1">
    <property type="nucleotide sequence ID" value="NZ_JABFJV010000003.1"/>
</dbReference>
<dbReference type="AlphaFoldDB" id="A0A3A8IKZ5"/>
<dbReference type="OrthoDB" id="5383385at2"/>
<name>A0A3A8IKZ5_9BACT</name>
<dbReference type="EMBL" id="JABFJV010000003">
    <property type="protein sequence ID" value="NOK31780.1"/>
    <property type="molecule type" value="Genomic_DNA"/>
</dbReference>
<organism evidence="1 2">
    <name type="scientific">Corallococcus exercitus</name>
    <dbReference type="NCBI Taxonomy" id="2316736"/>
    <lineage>
        <taxon>Bacteria</taxon>
        <taxon>Pseudomonadati</taxon>
        <taxon>Myxococcota</taxon>
        <taxon>Myxococcia</taxon>
        <taxon>Myxococcales</taxon>
        <taxon>Cystobacterineae</taxon>
        <taxon>Myxococcaceae</taxon>
        <taxon>Corallococcus</taxon>
    </lineage>
</organism>
<gene>
    <name evidence="1" type="ORF">HMI49_01005</name>
</gene>
<evidence type="ECO:0000313" key="1">
    <source>
        <dbReference type="EMBL" id="NOK31780.1"/>
    </source>
</evidence>
<reference evidence="1 2" key="1">
    <citation type="submission" date="2020-05" db="EMBL/GenBank/DDBJ databases">
        <authorList>
            <person name="Whitworth D."/>
        </authorList>
    </citation>
    <scope>NUCLEOTIDE SEQUENCE [LARGE SCALE GENOMIC DNA]</scope>
    <source>
        <strain evidence="1 2">AB043B</strain>
    </source>
</reference>
<comment type="caution">
    <text evidence="1">The sequence shown here is derived from an EMBL/GenBank/DDBJ whole genome shotgun (WGS) entry which is preliminary data.</text>
</comment>
<dbReference type="Proteomes" id="UP000563426">
    <property type="component" value="Unassembled WGS sequence"/>
</dbReference>
<keyword evidence="2" id="KW-1185">Reference proteome</keyword>
<proteinExistence type="predicted"/>
<evidence type="ECO:0000313" key="2">
    <source>
        <dbReference type="Proteomes" id="UP000563426"/>
    </source>
</evidence>